<evidence type="ECO:0000256" key="4">
    <source>
        <dbReference type="ARBA" id="ARBA00023163"/>
    </source>
</evidence>
<reference evidence="7 8" key="1">
    <citation type="submission" date="2024-01" db="EMBL/GenBank/DDBJ databases">
        <title>Complete genome of Cladobotryum mycophilum ATHUM6906.</title>
        <authorList>
            <person name="Christinaki A.C."/>
            <person name="Myridakis A.I."/>
            <person name="Kouvelis V.N."/>
        </authorList>
    </citation>
    <scope>NUCLEOTIDE SEQUENCE [LARGE SCALE GENOMIC DNA]</scope>
    <source>
        <strain evidence="7 8">ATHUM6906</strain>
    </source>
</reference>
<proteinExistence type="predicted"/>
<evidence type="ECO:0000256" key="5">
    <source>
        <dbReference type="ARBA" id="ARBA00023242"/>
    </source>
</evidence>
<keyword evidence="3" id="KW-0805">Transcription regulation</keyword>
<evidence type="ECO:0000256" key="2">
    <source>
        <dbReference type="ARBA" id="ARBA00022833"/>
    </source>
</evidence>
<feature type="domain" description="Xylanolytic transcriptional activator regulatory" evidence="6">
    <location>
        <begin position="193"/>
        <end position="369"/>
    </location>
</feature>
<organism evidence="7 8">
    <name type="scientific">Cladobotryum mycophilum</name>
    <dbReference type="NCBI Taxonomy" id="491253"/>
    <lineage>
        <taxon>Eukaryota</taxon>
        <taxon>Fungi</taxon>
        <taxon>Dikarya</taxon>
        <taxon>Ascomycota</taxon>
        <taxon>Pezizomycotina</taxon>
        <taxon>Sordariomycetes</taxon>
        <taxon>Hypocreomycetidae</taxon>
        <taxon>Hypocreales</taxon>
        <taxon>Hypocreaceae</taxon>
        <taxon>Cladobotryum</taxon>
    </lineage>
</organism>
<keyword evidence="4" id="KW-0804">Transcription</keyword>
<sequence length="652" mass="73347">MATEESTIIAPTTAYRHTVPTLLSLGDGLILDGVLDNGLPSGQQQFTTPPATVTPILTSAVQISNQQINSLGPLTNDPSNQWSSYLDGNVFDHALLDPFLFAAIPDFNPLLMTENSISSLPQPQASTSGRIKLPIQRCWHTMSLPKSSGYISPQTTNEQRNVDESCHKDLADQLQPRLQIGTLPSTTFLNLCIHAYFSNFHPILPIIHTPTFRPHKNCGLLVLSICATGSLFLGSSRAVARGISMWERLHKAMLSSWDSYMTSSEHVNLTGLQAAIIGQTFGLLVGRPRDLIQIQLFHGCLVAWARRLRLLDGETFTAPIAHLRESPLHETWRDWSIYEQKQRTLLAILLHDAQISGLFHHDSILRYPLEKMPQVSSSEAFEAKSPQTWQSIATTNDECITQRNSPQVTCANCWSSDPNTSFSFPYTPNHFTLFTMLEMIGSLACETRRLTSSWSQSRPKYEDLLVKFHSRYLPSKTFRKQESSLMILWHSVFMLLHMDMDVLECACGRDGPSIAQKHQDKARVWAASFAARRCIAHAILVQKHFGQLPIGSEPPIYAAMCLYRAGIAWFCYLHFRPSPSAETVENLNMPEMQAVGVMEKEIIEEIECRDWRPRESSLFKVIDLLQRFSHWTVAHNLASTLVSLVEEECAVF</sequence>
<dbReference type="PANTHER" id="PTHR47660:SF2">
    <property type="entry name" value="TRANSCRIPTION FACTOR WITH C2H2 AND ZN(2)-CYS(6) DNA BINDING DOMAIN (EUROFUNG)"/>
    <property type="match status" value="1"/>
</dbReference>
<evidence type="ECO:0000313" key="8">
    <source>
        <dbReference type="Proteomes" id="UP001338125"/>
    </source>
</evidence>
<keyword evidence="1" id="KW-0479">Metal-binding</keyword>
<dbReference type="EMBL" id="JAVFKD010000010">
    <property type="protein sequence ID" value="KAK5994302.1"/>
    <property type="molecule type" value="Genomic_DNA"/>
</dbReference>
<dbReference type="Proteomes" id="UP001338125">
    <property type="component" value="Unassembled WGS sequence"/>
</dbReference>
<accession>A0ABR0SQ49</accession>
<keyword evidence="2" id="KW-0862">Zinc</keyword>
<evidence type="ECO:0000259" key="6">
    <source>
        <dbReference type="Pfam" id="PF04082"/>
    </source>
</evidence>
<keyword evidence="8" id="KW-1185">Reference proteome</keyword>
<dbReference type="PANTHER" id="PTHR47660">
    <property type="entry name" value="TRANSCRIPTION FACTOR WITH C2H2 AND ZN(2)-CYS(6) DNA BINDING DOMAIN (EUROFUNG)-RELATED-RELATED"/>
    <property type="match status" value="1"/>
</dbReference>
<dbReference type="CDD" id="cd12148">
    <property type="entry name" value="fungal_TF_MHR"/>
    <property type="match status" value="1"/>
</dbReference>
<evidence type="ECO:0000256" key="3">
    <source>
        <dbReference type="ARBA" id="ARBA00023015"/>
    </source>
</evidence>
<dbReference type="Pfam" id="PF04082">
    <property type="entry name" value="Fungal_trans"/>
    <property type="match status" value="1"/>
</dbReference>
<dbReference type="InterPro" id="IPR007219">
    <property type="entry name" value="XnlR_reg_dom"/>
</dbReference>
<comment type="caution">
    <text evidence="7">The sequence shown here is derived from an EMBL/GenBank/DDBJ whole genome shotgun (WGS) entry which is preliminary data.</text>
</comment>
<keyword evidence="5" id="KW-0539">Nucleus</keyword>
<evidence type="ECO:0000313" key="7">
    <source>
        <dbReference type="EMBL" id="KAK5994302.1"/>
    </source>
</evidence>
<name>A0ABR0SQ49_9HYPO</name>
<evidence type="ECO:0000256" key="1">
    <source>
        <dbReference type="ARBA" id="ARBA00022723"/>
    </source>
</evidence>
<protein>
    <submittedName>
        <fullName evidence="7">Transcription factor -like protein</fullName>
    </submittedName>
</protein>
<gene>
    <name evidence="7" type="ORF">PT974_04775</name>
</gene>